<evidence type="ECO:0000256" key="5">
    <source>
        <dbReference type="ARBA" id="ARBA00022729"/>
    </source>
</evidence>
<dbReference type="InterPro" id="IPR023828">
    <property type="entry name" value="Peptidase_S8_Ser-AS"/>
</dbReference>
<name>A0A9W8YU46_9PEZI</name>
<dbReference type="InterPro" id="IPR015500">
    <property type="entry name" value="Peptidase_S8_subtilisin-rel"/>
</dbReference>
<evidence type="ECO:0000256" key="3">
    <source>
        <dbReference type="ARBA" id="ARBA00022525"/>
    </source>
</evidence>
<dbReference type="InterPro" id="IPR050131">
    <property type="entry name" value="Peptidase_S8_subtilisin-like"/>
</dbReference>
<dbReference type="PROSITE" id="PS00138">
    <property type="entry name" value="SUBTILASE_SER"/>
    <property type="match status" value="1"/>
</dbReference>
<dbReference type="PROSITE" id="PS00136">
    <property type="entry name" value="SUBTILASE_ASP"/>
    <property type="match status" value="1"/>
</dbReference>
<dbReference type="InterPro" id="IPR046450">
    <property type="entry name" value="PA_dom_sf"/>
</dbReference>
<dbReference type="PROSITE" id="PS00137">
    <property type="entry name" value="SUBTILASE_HIS"/>
    <property type="match status" value="1"/>
</dbReference>
<dbReference type="GO" id="GO:0004252">
    <property type="term" value="F:serine-type endopeptidase activity"/>
    <property type="evidence" value="ECO:0007669"/>
    <property type="project" value="UniProtKB-UniRule"/>
</dbReference>
<proteinExistence type="inferred from homology"/>
<dbReference type="CDD" id="cd02124">
    <property type="entry name" value="PA_PoS1_like"/>
    <property type="match status" value="1"/>
</dbReference>
<evidence type="ECO:0000256" key="8">
    <source>
        <dbReference type="PIRSR" id="PIRSR615500-1"/>
    </source>
</evidence>
<evidence type="ECO:0000313" key="16">
    <source>
        <dbReference type="Proteomes" id="UP001140453"/>
    </source>
</evidence>
<comment type="similarity">
    <text evidence="1 9 10">Belongs to the peptidase S8 family.</text>
</comment>
<dbReference type="InterPro" id="IPR003137">
    <property type="entry name" value="PA_domain"/>
</dbReference>
<evidence type="ECO:0000313" key="15">
    <source>
        <dbReference type="EMBL" id="KAJ4391678.1"/>
    </source>
</evidence>
<feature type="active site" description="Charge relay system" evidence="8 9">
    <location>
        <position position="165"/>
    </location>
</feature>
<comment type="caution">
    <text evidence="15">The sequence shown here is derived from an EMBL/GenBank/DDBJ whole genome shotgun (WGS) entry which is preliminary data.</text>
</comment>
<dbReference type="InterPro" id="IPR036852">
    <property type="entry name" value="Peptidase_S8/S53_dom_sf"/>
</dbReference>
<dbReference type="PROSITE" id="PS51892">
    <property type="entry name" value="SUBTILASE"/>
    <property type="match status" value="1"/>
</dbReference>
<keyword evidence="16" id="KW-1185">Reference proteome</keyword>
<evidence type="ECO:0000256" key="9">
    <source>
        <dbReference type="PROSITE-ProRule" id="PRU01240"/>
    </source>
</evidence>
<feature type="chain" id="PRO_5040720404" evidence="11">
    <location>
        <begin position="28"/>
        <end position="914"/>
    </location>
</feature>
<gene>
    <name evidence="15" type="ORF">N0V93_005297</name>
</gene>
<feature type="domain" description="C5a peptidase/Subtilisin-like protease SBT2-like Fn3-like" evidence="14">
    <location>
        <begin position="618"/>
        <end position="731"/>
    </location>
</feature>
<sequence length="914" mass="95416">MVKFANAASWLLGLLAAAGRTSILVRAANNIVPGAFIIEFADDVDIDEEMIAVQRVATPHMKLNYTLFKGASIRFDDIDTAPQQMQLLSSSAAVKRMWPMRMYNVPTHTVHWTAGEFAASGETTEGVMQKRQATTDTFSPHVMTQVDRLRDQGVVGKGIKVAVVDTGVDYLHPALGGCFGPGCLVGFGYDLVGDAYTGNNNAIPDPDPMDCAGHGSHVSGIIAAQTNNPYGIIGAATGVTMGHFRVFGCEGSAADDVLIAAFNMAYDAGADIISASIGSFSGWDEEAWAVAASRIVANGVVCTISAGNDGSDGLFSASSASTGNGVVAVASVDNRITPSLFVNGTYTAGGGVRGSFGFVPGQPGAWANSSLPLFAISKNTSVAADACSPLPSNTPNLSGYAVLVRRGTCTFAEKLSNVAKAGARNVIVYNNLATGSLSSISADPGSSIVATAMVDAEQGASWIAALSTGQNVTVSMPDPNTGAKYVVAPVNNVTGGYSSTFTSWGPTFEVELKPQVGSPGGNILSTYPRAMGSYAVLSGTSMACPLVAGIYALLMNVRGTKDPKMLQNLLSSTANPNAFNDGNATVPIIAPASQQGAGLVQAFDAAYATTELGISSLSFNDTDNMVKVQNFSIANNSNRTISYTLRHVGAATGYTLSNQSLYPSAFPNELHSENASITFGVDNPFTLAAGERKIVSVTCTPPIGLVAQRLPVYSGYIVINGSDSSGLSIPYIGVFGSLKSATVMAKSSSYLTSSRSGPNTSSIAAGRTFMLPPPGRSNDTQFQPNITDYPVIQFSMAMGSPLVRIDVVPISVPPNANITESLGLRTLGDVWMTPLPYQARNTADAPFTINWDGRMSTGDYAPAGTYKMVMRALKILGDKNNEADYEVLETVEFGIQYMRNGSISTATGPMVRAE</sequence>
<feature type="domain" description="Peptidase S8/S53" evidence="12">
    <location>
        <begin position="156"/>
        <end position="577"/>
    </location>
</feature>
<evidence type="ECO:0000256" key="7">
    <source>
        <dbReference type="ARBA" id="ARBA00022825"/>
    </source>
</evidence>
<dbReference type="Pfam" id="PF02225">
    <property type="entry name" value="PA"/>
    <property type="match status" value="1"/>
</dbReference>
<evidence type="ECO:0000256" key="2">
    <source>
        <dbReference type="ARBA" id="ARBA00022512"/>
    </source>
</evidence>
<keyword evidence="7 9" id="KW-0720">Serine protease</keyword>
<dbReference type="PANTHER" id="PTHR43806:SF66">
    <property type="entry name" value="SERIN ENDOPEPTIDASE"/>
    <property type="match status" value="1"/>
</dbReference>
<dbReference type="InterPro" id="IPR022398">
    <property type="entry name" value="Peptidase_S8_His-AS"/>
</dbReference>
<keyword evidence="5 11" id="KW-0732">Signal</keyword>
<accession>A0A9W8YU46</accession>
<feature type="active site" description="Charge relay system" evidence="8 9">
    <location>
        <position position="214"/>
    </location>
</feature>
<evidence type="ECO:0000256" key="11">
    <source>
        <dbReference type="SAM" id="SignalP"/>
    </source>
</evidence>
<dbReference type="GO" id="GO:0016020">
    <property type="term" value="C:membrane"/>
    <property type="evidence" value="ECO:0007669"/>
    <property type="project" value="InterPro"/>
</dbReference>
<protein>
    <submittedName>
        <fullName evidence="15">Uncharacterized protein</fullName>
    </submittedName>
</protein>
<dbReference type="SUPFAM" id="SSF52025">
    <property type="entry name" value="PA domain"/>
    <property type="match status" value="1"/>
</dbReference>
<dbReference type="Gene3D" id="3.50.30.30">
    <property type="match status" value="1"/>
</dbReference>
<dbReference type="Proteomes" id="UP001140453">
    <property type="component" value="Unassembled WGS sequence"/>
</dbReference>
<dbReference type="PANTHER" id="PTHR43806">
    <property type="entry name" value="PEPTIDASE S8"/>
    <property type="match status" value="1"/>
</dbReference>
<keyword evidence="2" id="KW-0134">Cell wall</keyword>
<dbReference type="Pfam" id="PF00082">
    <property type="entry name" value="Peptidase_S8"/>
    <property type="match status" value="1"/>
</dbReference>
<feature type="domain" description="PA" evidence="13">
    <location>
        <begin position="383"/>
        <end position="461"/>
    </location>
</feature>
<dbReference type="InterPro" id="IPR023827">
    <property type="entry name" value="Peptidase_S8_Asp-AS"/>
</dbReference>
<evidence type="ECO:0000256" key="6">
    <source>
        <dbReference type="ARBA" id="ARBA00022801"/>
    </source>
</evidence>
<evidence type="ECO:0000259" key="13">
    <source>
        <dbReference type="Pfam" id="PF02225"/>
    </source>
</evidence>
<keyword evidence="6 9" id="KW-0378">Hydrolase</keyword>
<organism evidence="15 16">
    <name type="scientific">Gnomoniopsis smithogilvyi</name>
    <dbReference type="NCBI Taxonomy" id="1191159"/>
    <lineage>
        <taxon>Eukaryota</taxon>
        <taxon>Fungi</taxon>
        <taxon>Dikarya</taxon>
        <taxon>Ascomycota</taxon>
        <taxon>Pezizomycotina</taxon>
        <taxon>Sordariomycetes</taxon>
        <taxon>Sordariomycetidae</taxon>
        <taxon>Diaporthales</taxon>
        <taxon>Gnomoniaceae</taxon>
        <taxon>Gnomoniopsis</taxon>
    </lineage>
</organism>
<evidence type="ECO:0000259" key="12">
    <source>
        <dbReference type="Pfam" id="PF00082"/>
    </source>
</evidence>
<dbReference type="SUPFAM" id="SSF52743">
    <property type="entry name" value="Subtilisin-like"/>
    <property type="match status" value="1"/>
</dbReference>
<evidence type="ECO:0000259" key="14">
    <source>
        <dbReference type="Pfam" id="PF06280"/>
    </source>
</evidence>
<dbReference type="Gene3D" id="3.40.50.200">
    <property type="entry name" value="Peptidase S8/S53 domain"/>
    <property type="match status" value="1"/>
</dbReference>
<dbReference type="OrthoDB" id="10256524at2759"/>
<evidence type="ECO:0000256" key="4">
    <source>
        <dbReference type="ARBA" id="ARBA00022670"/>
    </source>
</evidence>
<keyword evidence="4 9" id="KW-0645">Protease</keyword>
<dbReference type="CDD" id="cd07489">
    <property type="entry name" value="Peptidases_S8_5"/>
    <property type="match status" value="1"/>
</dbReference>
<feature type="signal peptide" evidence="11">
    <location>
        <begin position="1"/>
        <end position="27"/>
    </location>
</feature>
<dbReference type="AlphaFoldDB" id="A0A9W8YU46"/>
<dbReference type="PRINTS" id="PR00723">
    <property type="entry name" value="SUBTILISIN"/>
</dbReference>
<reference evidence="15" key="1">
    <citation type="submission" date="2022-10" db="EMBL/GenBank/DDBJ databases">
        <title>Tapping the CABI collections for fungal endophytes: first genome assemblies for Collariella, Neodidymelliopsis, Ascochyta clinopodiicola, Didymella pomorum, Didymosphaeria variabile, Neocosmospora piperis and Neocucurbitaria cava.</title>
        <authorList>
            <person name="Hill R."/>
        </authorList>
    </citation>
    <scope>NUCLEOTIDE SEQUENCE</scope>
    <source>
        <strain evidence="15">IMI 355082</strain>
    </source>
</reference>
<dbReference type="InterPro" id="IPR000209">
    <property type="entry name" value="Peptidase_S8/S53_dom"/>
</dbReference>
<evidence type="ECO:0000256" key="10">
    <source>
        <dbReference type="RuleBase" id="RU003355"/>
    </source>
</evidence>
<dbReference type="EMBL" id="JAPEVB010000003">
    <property type="protein sequence ID" value="KAJ4391678.1"/>
    <property type="molecule type" value="Genomic_DNA"/>
</dbReference>
<dbReference type="InterPro" id="IPR010435">
    <property type="entry name" value="C5a/SBT2-like_Fn3"/>
</dbReference>
<evidence type="ECO:0000256" key="1">
    <source>
        <dbReference type="ARBA" id="ARBA00011073"/>
    </source>
</evidence>
<dbReference type="GO" id="GO:0006508">
    <property type="term" value="P:proteolysis"/>
    <property type="evidence" value="ECO:0007669"/>
    <property type="project" value="UniProtKB-KW"/>
</dbReference>
<feature type="active site" description="Charge relay system" evidence="8 9">
    <location>
        <position position="541"/>
    </location>
</feature>
<keyword evidence="3" id="KW-0964">Secreted</keyword>
<dbReference type="Pfam" id="PF06280">
    <property type="entry name" value="fn3_5"/>
    <property type="match status" value="1"/>
</dbReference>
<dbReference type="InterPro" id="IPR034187">
    <property type="entry name" value="Peptidases_S8_5"/>
</dbReference>